<sequence length="81" mass="9412">MSIEGAIRIENNRRWREEIAFFEMPMVIQINLSDYSNLHIGAKKSIMSESKAKRVAGKCRQTKSLEDLLSVIGREMKEKRN</sequence>
<keyword evidence="2" id="KW-1185">Reference proteome</keyword>
<dbReference type="EMBL" id="CVRI01000064">
    <property type="protein sequence ID" value="CRL05414.1"/>
    <property type="molecule type" value="Genomic_DNA"/>
</dbReference>
<evidence type="ECO:0000313" key="2">
    <source>
        <dbReference type="Proteomes" id="UP000183832"/>
    </source>
</evidence>
<reference evidence="1 2" key="1">
    <citation type="submission" date="2015-04" db="EMBL/GenBank/DDBJ databases">
        <authorList>
            <person name="Syromyatnikov M.Y."/>
            <person name="Popov V.N."/>
        </authorList>
    </citation>
    <scope>NUCLEOTIDE SEQUENCE [LARGE SCALE GENOMIC DNA]</scope>
</reference>
<protein>
    <submittedName>
        <fullName evidence="1">CLUMA_CG018392, isoform A</fullName>
    </submittedName>
</protein>
<organism evidence="1 2">
    <name type="scientific">Clunio marinus</name>
    <dbReference type="NCBI Taxonomy" id="568069"/>
    <lineage>
        <taxon>Eukaryota</taxon>
        <taxon>Metazoa</taxon>
        <taxon>Ecdysozoa</taxon>
        <taxon>Arthropoda</taxon>
        <taxon>Hexapoda</taxon>
        <taxon>Insecta</taxon>
        <taxon>Pterygota</taxon>
        <taxon>Neoptera</taxon>
        <taxon>Endopterygota</taxon>
        <taxon>Diptera</taxon>
        <taxon>Nematocera</taxon>
        <taxon>Chironomoidea</taxon>
        <taxon>Chironomidae</taxon>
        <taxon>Clunio</taxon>
    </lineage>
</organism>
<dbReference type="Proteomes" id="UP000183832">
    <property type="component" value="Unassembled WGS sequence"/>
</dbReference>
<evidence type="ECO:0000313" key="1">
    <source>
        <dbReference type="EMBL" id="CRL05414.1"/>
    </source>
</evidence>
<proteinExistence type="predicted"/>
<gene>
    <name evidence="1" type="ORF">CLUMA_CG018392</name>
</gene>
<accession>A0A1J1J1U2</accession>
<dbReference type="AlphaFoldDB" id="A0A1J1J1U2"/>
<name>A0A1J1J1U2_9DIPT</name>